<keyword evidence="3" id="KW-1185">Reference proteome</keyword>
<comment type="caution">
    <text evidence="2">The sequence shown here is derived from an EMBL/GenBank/DDBJ whole genome shotgun (WGS) entry which is preliminary data.</text>
</comment>
<keyword evidence="1" id="KW-0812">Transmembrane</keyword>
<evidence type="ECO:0000313" key="2">
    <source>
        <dbReference type="EMBL" id="MPC13749.1"/>
    </source>
</evidence>
<evidence type="ECO:0000313" key="3">
    <source>
        <dbReference type="Proteomes" id="UP000324222"/>
    </source>
</evidence>
<accession>A0A5B7CWF8</accession>
<keyword evidence="1" id="KW-0472">Membrane</keyword>
<reference evidence="2 3" key="1">
    <citation type="submission" date="2019-05" db="EMBL/GenBank/DDBJ databases">
        <title>Another draft genome of Portunus trituberculatus and its Hox gene families provides insights of decapod evolution.</title>
        <authorList>
            <person name="Jeong J.-H."/>
            <person name="Song I."/>
            <person name="Kim S."/>
            <person name="Choi T."/>
            <person name="Kim D."/>
            <person name="Ryu S."/>
            <person name="Kim W."/>
        </authorList>
    </citation>
    <scope>NUCLEOTIDE SEQUENCE [LARGE SCALE GENOMIC DNA]</scope>
    <source>
        <tissue evidence="2">Muscle</tissue>
    </source>
</reference>
<organism evidence="2 3">
    <name type="scientific">Portunus trituberculatus</name>
    <name type="common">Swimming crab</name>
    <name type="synonym">Neptunus trituberculatus</name>
    <dbReference type="NCBI Taxonomy" id="210409"/>
    <lineage>
        <taxon>Eukaryota</taxon>
        <taxon>Metazoa</taxon>
        <taxon>Ecdysozoa</taxon>
        <taxon>Arthropoda</taxon>
        <taxon>Crustacea</taxon>
        <taxon>Multicrustacea</taxon>
        <taxon>Malacostraca</taxon>
        <taxon>Eumalacostraca</taxon>
        <taxon>Eucarida</taxon>
        <taxon>Decapoda</taxon>
        <taxon>Pleocyemata</taxon>
        <taxon>Brachyura</taxon>
        <taxon>Eubrachyura</taxon>
        <taxon>Portunoidea</taxon>
        <taxon>Portunidae</taxon>
        <taxon>Portuninae</taxon>
        <taxon>Portunus</taxon>
    </lineage>
</organism>
<proteinExistence type="predicted"/>
<dbReference type="AlphaFoldDB" id="A0A5B7CWF8"/>
<sequence length="86" mass="9563">MKQEGRGERGRSCLVVIVAVVALYLLLDRHEHLPAWGVQLGKACDSYSWRVGVALECGRVEGNVVSVNGMWLRGGKNQRMEGVRVR</sequence>
<name>A0A5B7CWF8_PORTR</name>
<evidence type="ECO:0000256" key="1">
    <source>
        <dbReference type="SAM" id="Phobius"/>
    </source>
</evidence>
<dbReference type="Proteomes" id="UP000324222">
    <property type="component" value="Unassembled WGS sequence"/>
</dbReference>
<keyword evidence="1" id="KW-1133">Transmembrane helix</keyword>
<dbReference type="EMBL" id="VSRR010000303">
    <property type="protein sequence ID" value="MPC13749.1"/>
    <property type="molecule type" value="Genomic_DNA"/>
</dbReference>
<protein>
    <submittedName>
        <fullName evidence="2">Uncharacterized protein</fullName>
    </submittedName>
</protein>
<feature type="transmembrane region" description="Helical" evidence="1">
    <location>
        <begin position="12"/>
        <end position="27"/>
    </location>
</feature>
<gene>
    <name evidence="2" type="ORF">E2C01_006493</name>
</gene>